<evidence type="ECO:0000259" key="1">
    <source>
        <dbReference type="Pfam" id="PF06985"/>
    </source>
</evidence>
<gene>
    <name evidence="2" type="ORF">IFR04_009830</name>
</gene>
<dbReference type="Pfam" id="PF06985">
    <property type="entry name" value="HET"/>
    <property type="match status" value="1"/>
</dbReference>
<keyword evidence="3" id="KW-1185">Reference proteome</keyword>
<accession>A0A8H7TBX6</accession>
<dbReference type="Proteomes" id="UP000664132">
    <property type="component" value="Unassembled WGS sequence"/>
</dbReference>
<dbReference type="AlphaFoldDB" id="A0A8H7TBX6"/>
<dbReference type="PANTHER" id="PTHR33112:SF9">
    <property type="entry name" value="HETEROKARYON INCOMPATIBILITY DOMAIN-CONTAINING PROTEIN"/>
    <property type="match status" value="1"/>
</dbReference>
<organism evidence="2 3">
    <name type="scientific">Cadophora malorum</name>
    <dbReference type="NCBI Taxonomy" id="108018"/>
    <lineage>
        <taxon>Eukaryota</taxon>
        <taxon>Fungi</taxon>
        <taxon>Dikarya</taxon>
        <taxon>Ascomycota</taxon>
        <taxon>Pezizomycotina</taxon>
        <taxon>Leotiomycetes</taxon>
        <taxon>Helotiales</taxon>
        <taxon>Ploettnerulaceae</taxon>
        <taxon>Cadophora</taxon>
    </lineage>
</organism>
<comment type="caution">
    <text evidence="2">The sequence shown here is derived from an EMBL/GenBank/DDBJ whole genome shotgun (WGS) entry which is preliminary data.</text>
</comment>
<evidence type="ECO:0000313" key="3">
    <source>
        <dbReference type="Proteomes" id="UP000664132"/>
    </source>
</evidence>
<dbReference type="OrthoDB" id="3474306at2759"/>
<reference evidence="2" key="1">
    <citation type="submission" date="2021-02" db="EMBL/GenBank/DDBJ databases">
        <title>Genome sequence Cadophora malorum strain M34.</title>
        <authorList>
            <person name="Stefanovic E."/>
            <person name="Vu D."/>
            <person name="Scully C."/>
            <person name="Dijksterhuis J."/>
            <person name="Roader J."/>
            <person name="Houbraken J."/>
        </authorList>
    </citation>
    <scope>NUCLEOTIDE SEQUENCE</scope>
    <source>
        <strain evidence="2">M34</strain>
    </source>
</reference>
<evidence type="ECO:0000313" key="2">
    <source>
        <dbReference type="EMBL" id="KAG4417054.1"/>
    </source>
</evidence>
<protein>
    <recommendedName>
        <fullName evidence="1">Heterokaryon incompatibility domain-containing protein</fullName>
    </recommendedName>
</protein>
<dbReference type="PANTHER" id="PTHR33112">
    <property type="entry name" value="DOMAIN PROTEIN, PUTATIVE-RELATED"/>
    <property type="match status" value="1"/>
</dbReference>
<dbReference type="InterPro" id="IPR010730">
    <property type="entry name" value="HET"/>
</dbReference>
<proteinExistence type="predicted"/>
<dbReference type="EMBL" id="JAFJYH010000166">
    <property type="protein sequence ID" value="KAG4417054.1"/>
    <property type="molecule type" value="Genomic_DNA"/>
</dbReference>
<name>A0A8H7TBX6_9HELO</name>
<sequence length="425" mass="48243">MLHVEFETGSVHSREEGTLEVEASHAFAIEFYKKSDGPEYGRGYRSMGAPPRATPRLPKHVNFFFVRYADDTDPRAFYTESLFYEDPHRKVVVEQSGWPILLSADAEDRGSVQALMRARKWIWQCLKNHPRCSREAAILPKRVIDIGSTPDSPIRLHITDSMGRVITPYVALSSSWGTELPLRTTKETLDKYCEEIPFEDFPKTLHDALRVTRGMGLQYIWIDALCIIQDDENDWQEQAALMGEIYQGSMINISATSSTSLSSGFLSRSETGPHPRVRVGRYFHKDGINHGGVYVSVFDLGTAFSPPSDLNESFLSSRGWVFQEQLMSTATLHYMAQEMVWGCATVIRNERFADASTVIKSPRLDGWIRLAPLKWGWINFLRSNKPEHLDRNRDGMLCHRQKTTTISISLWLCGKNGSSITQNAI</sequence>
<feature type="domain" description="Heterokaryon incompatibility" evidence="1">
    <location>
        <begin position="169"/>
        <end position="324"/>
    </location>
</feature>